<geneLocation type="plasmid" evidence="2">
    <name>pretnxc12e</name>
</geneLocation>
<dbReference type="Proteomes" id="UP000194159">
    <property type="component" value="Plasmid pRetNXC12e"/>
</dbReference>
<dbReference type="RefSeq" id="WP_338049875.1">
    <property type="nucleotide sequence ID" value="NZ_CP020911.1"/>
</dbReference>
<reference evidence="1 2" key="1">
    <citation type="submission" date="2017-04" db="EMBL/GenBank/DDBJ databases">
        <title>Complete genome sequences of Rhizobium genomic linages associated to common bean (phaseolus vulgaris).</title>
        <authorList>
            <person name="Santamaria R.I."/>
            <person name="Bustos P."/>
            <person name="Perez-Carrascal O."/>
            <person name="Martinez-Flores I."/>
            <person name="Juarez S."/>
            <person name="Lozano L."/>
            <person name="Miranda F."/>
            <person name="Vinuesa P."/>
            <person name="Martinez-Romero E."/>
            <person name="Cevallos M.A."/>
            <person name="Romero D."/>
            <person name="Davila G."/>
            <person name="Gonzalez V."/>
        </authorList>
    </citation>
    <scope>NUCLEOTIDE SEQUENCE [LARGE SCALE GENOMIC DNA]</scope>
    <source>
        <strain evidence="1 2">NXC12</strain>
        <plasmid evidence="2">pretnxc12e</plasmid>
    </source>
</reference>
<evidence type="ECO:0000313" key="1">
    <source>
        <dbReference type="EMBL" id="ARQ13743.1"/>
    </source>
</evidence>
<proteinExistence type="predicted"/>
<dbReference type="AlphaFoldDB" id="A0AAN1BM57"/>
<keyword evidence="1" id="KW-0614">Plasmid</keyword>
<name>A0AAN1BM57_RHIET</name>
<gene>
    <name evidence="1" type="ORF">NXC12_PE00142</name>
</gene>
<organism evidence="1 2">
    <name type="scientific">Rhizobium etli</name>
    <dbReference type="NCBI Taxonomy" id="29449"/>
    <lineage>
        <taxon>Bacteria</taxon>
        <taxon>Pseudomonadati</taxon>
        <taxon>Pseudomonadota</taxon>
        <taxon>Alphaproteobacteria</taxon>
        <taxon>Hyphomicrobiales</taxon>
        <taxon>Rhizobiaceae</taxon>
        <taxon>Rhizobium/Agrobacterium group</taxon>
        <taxon>Rhizobium</taxon>
    </lineage>
</organism>
<evidence type="ECO:0000313" key="2">
    <source>
        <dbReference type="Proteomes" id="UP000194159"/>
    </source>
</evidence>
<protein>
    <submittedName>
        <fullName evidence="1">Uncharacterized protein</fullName>
    </submittedName>
</protein>
<sequence>MISDFQAVRANLFSASHGATEDWKGFPWHRDRSNLIQAAKAHSSQAIAIYVFGTLKMSRDRGRIFDAVAERVGLARVAHGQ</sequence>
<dbReference type="EMBL" id="CP020911">
    <property type="protein sequence ID" value="ARQ13743.1"/>
    <property type="molecule type" value="Genomic_DNA"/>
</dbReference>
<accession>A0AAN1BM57</accession>